<evidence type="ECO:0000256" key="15">
    <source>
        <dbReference type="ARBA" id="ARBA00023268"/>
    </source>
</evidence>
<keyword evidence="12" id="KW-0573">Peptidoglycan synthesis</keyword>
<dbReference type="EC" id="2.4.99.28" evidence="17"/>
<evidence type="ECO:0000256" key="17">
    <source>
        <dbReference type="ARBA" id="ARBA00044770"/>
    </source>
</evidence>
<evidence type="ECO:0000256" key="5">
    <source>
        <dbReference type="ARBA" id="ARBA00022645"/>
    </source>
</evidence>
<keyword evidence="16" id="KW-0961">Cell wall biogenesis/degradation</keyword>
<dbReference type="InterPro" id="IPR001264">
    <property type="entry name" value="Glyco_trans_51"/>
</dbReference>
<keyword evidence="9" id="KW-0812">Transmembrane</keyword>
<dbReference type="SUPFAM" id="SSF56601">
    <property type="entry name" value="beta-lactamase/transpeptidase-like"/>
    <property type="match status" value="1"/>
</dbReference>
<keyword evidence="14" id="KW-0472">Membrane</keyword>
<dbReference type="InterPro" id="IPR001460">
    <property type="entry name" value="PCN-bd_Tpept"/>
</dbReference>
<dbReference type="Gene3D" id="1.10.3810.10">
    <property type="entry name" value="Biosynthetic peptidoglycan transglycosylase-like"/>
    <property type="match status" value="1"/>
</dbReference>
<dbReference type="Pfam" id="PF00905">
    <property type="entry name" value="Transpeptidase"/>
    <property type="match status" value="1"/>
</dbReference>
<name>A0A841H0J4_9BACT</name>
<dbReference type="RefSeq" id="WP_170034975.1">
    <property type="nucleotide sequence ID" value="NZ_JABDTL010000001.1"/>
</dbReference>
<protein>
    <recommendedName>
        <fullName evidence="17">peptidoglycan glycosyltransferase</fullName>
        <ecNumber evidence="17">2.4.99.28</ecNumber>
    </recommendedName>
</protein>
<evidence type="ECO:0000256" key="1">
    <source>
        <dbReference type="ARBA" id="ARBA00004370"/>
    </source>
</evidence>
<comment type="subcellular location">
    <subcellularLocation>
        <location evidence="1">Membrane</location>
    </subcellularLocation>
</comment>
<evidence type="ECO:0000256" key="16">
    <source>
        <dbReference type="ARBA" id="ARBA00023316"/>
    </source>
</evidence>
<keyword evidence="23" id="KW-1185">Reference proteome</keyword>
<comment type="similarity">
    <text evidence="3">In the C-terminal section; belongs to the transpeptidase family.</text>
</comment>
<evidence type="ECO:0000256" key="14">
    <source>
        <dbReference type="ARBA" id="ARBA00023136"/>
    </source>
</evidence>
<keyword evidence="8 22" id="KW-0808">Transferase</keyword>
<keyword evidence="10 22" id="KW-0378">Hydrolase</keyword>
<evidence type="ECO:0000256" key="19">
    <source>
        <dbReference type="SAM" id="MobiDB-lite"/>
    </source>
</evidence>
<dbReference type="PANTHER" id="PTHR32282">
    <property type="entry name" value="BINDING PROTEIN TRANSPEPTIDASE, PUTATIVE-RELATED"/>
    <property type="match status" value="1"/>
</dbReference>
<dbReference type="GO" id="GO:0008658">
    <property type="term" value="F:penicillin binding"/>
    <property type="evidence" value="ECO:0007669"/>
    <property type="project" value="InterPro"/>
</dbReference>
<dbReference type="GO" id="GO:0009252">
    <property type="term" value="P:peptidoglycan biosynthetic process"/>
    <property type="evidence" value="ECO:0007669"/>
    <property type="project" value="UniProtKB-KW"/>
</dbReference>
<evidence type="ECO:0000256" key="12">
    <source>
        <dbReference type="ARBA" id="ARBA00022984"/>
    </source>
</evidence>
<evidence type="ECO:0000256" key="9">
    <source>
        <dbReference type="ARBA" id="ARBA00022692"/>
    </source>
</evidence>
<dbReference type="Pfam" id="PF00912">
    <property type="entry name" value="Transgly"/>
    <property type="match status" value="1"/>
</dbReference>
<dbReference type="InterPro" id="IPR023346">
    <property type="entry name" value="Lysozyme-like_dom_sf"/>
</dbReference>
<comment type="caution">
    <text evidence="22">The sequence shown here is derived from an EMBL/GenBank/DDBJ whole genome shotgun (WGS) entry which is preliminary data.</text>
</comment>
<comment type="catalytic activity">
    <reaction evidence="18">
        <text>[GlcNAc-(1-&gt;4)-Mur2Ac(oyl-L-Ala-gamma-D-Glu-L-Lys-D-Ala-D-Ala)](n)-di-trans,octa-cis-undecaprenyl diphosphate + beta-D-GlcNAc-(1-&gt;4)-Mur2Ac(oyl-L-Ala-gamma-D-Glu-L-Lys-D-Ala-D-Ala)-di-trans,octa-cis-undecaprenyl diphosphate = [GlcNAc-(1-&gt;4)-Mur2Ac(oyl-L-Ala-gamma-D-Glu-L-Lys-D-Ala-D-Ala)](n+1)-di-trans,octa-cis-undecaprenyl diphosphate + di-trans,octa-cis-undecaprenyl diphosphate + H(+)</text>
        <dbReference type="Rhea" id="RHEA:23708"/>
        <dbReference type="Rhea" id="RHEA-COMP:9602"/>
        <dbReference type="Rhea" id="RHEA-COMP:9603"/>
        <dbReference type="ChEBI" id="CHEBI:15378"/>
        <dbReference type="ChEBI" id="CHEBI:58405"/>
        <dbReference type="ChEBI" id="CHEBI:60033"/>
        <dbReference type="ChEBI" id="CHEBI:78435"/>
        <dbReference type="EC" id="2.4.99.28"/>
    </reaction>
</comment>
<keyword evidence="7 22" id="KW-0328">Glycosyltransferase</keyword>
<evidence type="ECO:0000313" key="23">
    <source>
        <dbReference type="Proteomes" id="UP000582837"/>
    </source>
</evidence>
<keyword evidence="13" id="KW-1133">Transmembrane helix</keyword>
<feature type="region of interest" description="Disordered" evidence="19">
    <location>
        <begin position="793"/>
        <end position="882"/>
    </location>
</feature>
<organism evidence="22 23">
    <name type="scientific">Longimicrobium terrae</name>
    <dbReference type="NCBI Taxonomy" id="1639882"/>
    <lineage>
        <taxon>Bacteria</taxon>
        <taxon>Pseudomonadati</taxon>
        <taxon>Gemmatimonadota</taxon>
        <taxon>Longimicrobiia</taxon>
        <taxon>Longimicrobiales</taxon>
        <taxon>Longimicrobiaceae</taxon>
        <taxon>Longimicrobium</taxon>
    </lineage>
</organism>
<evidence type="ECO:0000259" key="21">
    <source>
        <dbReference type="Pfam" id="PF00912"/>
    </source>
</evidence>
<evidence type="ECO:0000256" key="13">
    <source>
        <dbReference type="ARBA" id="ARBA00022989"/>
    </source>
</evidence>
<dbReference type="InterPro" id="IPR050396">
    <property type="entry name" value="Glycosyltr_51/Transpeptidase"/>
</dbReference>
<dbReference type="GO" id="GO:0008360">
    <property type="term" value="P:regulation of cell shape"/>
    <property type="evidence" value="ECO:0007669"/>
    <property type="project" value="UniProtKB-KW"/>
</dbReference>
<reference evidence="22 23" key="1">
    <citation type="submission" date="2020-08" db="EMBL/GenBank/DDBJ databases">
        <title>Genomic Encyclopedia of Type Strains, Phase IV (KMG-IV): sequencing the most valuable type-strain genomes for metagenomic binning, comparative biology and taxonomic classification.</title>
        <authorList>
            <person name="Goeker M."/>
        </authorList>
    </citation>
    <scope>NUCLEOTIDE SEQUENCE [LARGE SCALE GENOMIC DNA]</scope>
    <source>
        <strain evidence="22 23">DSM 29007</strain>
    </source>
</reference>
<dbReference type="GO" id="GO:0008955">
    <property type="term" value="F:peptidoglycan glycosyltransferase activity"/>
    <property type="evidence" value="ECO:0007669"/>
    <property type="project" value="UniProtKB-EC"/>
</dbReference>
<evidence type="ECO:0000256" key="10">
    <source>
        <dbReference type="ARBA" id="ARBA00022801"/>
    </source>
</evidence>
<evidence type="ECO:0000256" key="4">
    <source>
        <dbReference type="ARBA" id="ARBA00007739"/>
    </source>
</evidence>
<keyword evidence="15" id="KW-0511">Multifunctional enzyme</keyword>
<dbReference type="InterPro" id="IPR036950">
    <property type="entry name" value="PBP_transglycosylase"/>
</dbReference>
<dbReference type="SUPFAM" id="SSF53955">
    <property type="entry name" value="Lysozyme-like"/>
    <property type="match status" value="1"/>
</dbReference>
<evidence type="ECO:0000256" key="8">
    <source>
        <dbReference type="ARBA" id="ARBA00022679"/>
    </source>
</evidence>
<proteinExistence type="inferred from homology"/>
<dbReference type="GO" id="GO:0004180">
    <property type="term" value="F:carboxypeptidase activity"/>
    <property type="evidence" value="ECO:0007669"/>
    <property type="project" value="UniProtKB-KW"/>
</dbReference>
<keyword evidence="5" id="KW-0121">Carboxypeptidase</keyword>
<evidence type="ECO:0000256" key="7">
    <source>
        <dbReference type="ARBA" id="ARBA00022676"/>
    </source>
</evidence>
<evidence type="ECO:0000256" key="6">
    <source>
        <dbReference type="ARBA" id="ARBA00022670"/>
    </source>
</evidence>
<dbReference type="GO" id="GO:0071555">
    <property type="term" value="P:cell wall organization"/>
    <property type="evidence" value="ECO:0007669"/>
    <property type="project" value="UniProtKB-KW"/>
</dbReference>
<dbReference type="PANTHER" id="PTHR32282:SF27">
    <property type="entry name" value="PENICILLIN-BINDING PROTEIN 1A"/>
    <property type="match status" value="1"/>
</dbReference>
<evidence type="ECO:0000256" key="11">
    <source>
        <dbReference type="ARBA" id="ARBA00022960"/>
    </source>
</evidence>
<dbReference type="GO" id="GO:0030288">
    <property type="term" value="C:outer membrane-bounded periplasmic space"/>
    <property type="evidence" value="ECO:0007669"/>
    <property type="project" value="TreeGrafter"/>
</dbReference>
<gene>
    <name evidence="22" type="ORF">HNQ61_003155</name>
</gene>
<dbReference type="GO" id="GO:0006508">
    <property type="term" value="P:proteolysis"/>
    <property type="evidence" value="ECO:0007669"/>
    <property type="project" value="UniProtKB-KW"/>
</dbReference>
<keyword evidence="11" id="KW-0133">Cell shape</keyword>
<comment type="similarity">
    <text evidence="4">In the N-terminal section; belongs to the glycosyltransferase 51 family.</text>
</comment>
<evidence type="ECO:0000313" key="22">
    <source>
        <dbReference type="EMBL" id="MBB6071527.1"/>
    </source>
</evidence>
<dbReference type="Gene3D" id="3.40.710.10">
    <property type="entry name" value="DD-peptidase/beta-lactamase superfamily"/>
    <property type="match status" value="1"/>
</dbReference>
<keyword evidence="6" id="KW-0645">Protease</keyword>
<dbReference type="GO" id="GO:0016020">
    <property type="term" value="C:membrane"/>
    <property type="evidence" value="ECO:0007669"/>
    <property type="project" value="UniProtKB-SubCell"/>
</dbReference>
<evidence type="ECO:0000259" key="20">
    <source>
        <dbReference type="Pfam" id="PF00905"/>
    </source>
</evidence>
<evidence type="ECO:0000256" key="3">
    <source>
        <dbReference type="ARBA" id="ARBA00007090"/>
    </source>
</evidence>
<sequence length="882" mass="96532">MPQPGSSPPENVYRPGRFPALRERLRTLGRRARMPFTEPRAVPAAAADWFSEQMERDALFFAAILSAGGRALRGGFRAGGRGLRHPFHRRWILALFAILGFLPLFSWQRCGFRGCPDVRRLAALQPGGAARVFDVRGGLLADLSPTRWTVVDIDDLPPLVPEAFVAVEDQNFFRHGGVHWPRFIAQTARNLIPGQRGAGASTITMQVARNVFPDRLPASDRTVRRKLLEIRVAREIEAHYGKREILQVYLNNIYFGEGVYGIESAARVYFGKHASALTLPEAALLAGLPKAPTRYSPRRNLALSTGRRNLVLTLMAAQGRIPADRAREAKAAPVRLARLQPDNRRATRAPYFVEQVRRALESQLGPSLYDGGVRVYTTLDPAVQSAAERQLEAQIRAVESGRFGRFDGPKKAEYDVADQTPYLQGGAVVMDAHTGDVLALVGGRSWDESRFDRITQGLRQPGSAFKPFVYAAAIQQGVNPTDRIVDDTVRRQMPGGEVWIPRNFDGRYRGSVTVRTALRQSINTVAVKLAERAGLDKVGEMARGAGISRDIPQLPSVAIGATAVQPMELARAYTPFATLGVRVEPRWVTRVENADGEILWREDVQRKRVMDRGVAFVTTTLMRGVVDRGTGSAARAALGPGIPAAGKTGTTNGATDAWFVGFTPDHVGLVWIGFDRPRTITASGSGGTLAAPVWGRIMRVAERGEAPEAWSAPGNVVQRTVSVSGDRVIAPGCRAPGATYQEYFLRAHVPAGVCPRGSRRSDSPWWTRAWESARTSAREWARDAWDQVRSRVRRAAGGDAEVREDAGPPPVRRTRTERRTDTVAVPAPEDAPADPPLAEPEAPADTIRLRTPDDPPLPEPVAPADTIRLDAPRDTLAFPAPE</sequence>
<dbReference type="AlphaFoldDB" id="A0A841H0J4"/>
<comment type="pathway">
    <text evidence="2">Cell wall biogenesis; peptidoglycan biosynthesis.</text>
</comment>
<evidence type="ECO:0000256" key="18">
    <source>
        <dbReference type="ARBA" id="ARBA00049902"/>
    </source>
</evidence>
<dbReference type="EMBL" id="JACHIA010000009">
    <property type="protein sequence ID" value="MBB6071527.1"/>
    <property type="molecule type" value="Genomic_DNA"/>
</dbReference>
<feature type="domain" description="Penicillin-binding protein transpeptidase" evidence="20">
    <location>
        <begin position="425"/>
        <end position="698"/>
    </location>
</feature>
<dbReference type="InterPro" id="IPR012338">
    <property type="entry name" value="Beta-lactam/transpept-like"/>
</dbReference>
<feature type="domain" description="Glycosyl transferase family 51" evidence="21">
    <location>
        <begin position="145"/>
        <end position="315"/>
    </location>
</feature>
<dbReference type="NCBIfam" id="TIGR02074">
    <property type="entry name" value="PBP_1a_fam"/>
    <property type="match status" value="1"/>
</dbReference>
<accession>A0A841H0J4</accession>
<dbReference type="Proteomes" id="UP000582837">
    <property type="component" value="Unassembled WGS sequence"/>
</dbReference>
<evidence type="ECO:0000256" key="2">
    <source>
        <dbReference type="ARBA" id="ARBA00004752"/>
    </source>
</evidence>